<keyword evidence="3 5" id="KW-0238">DNA-binding</keyword>
<dbReference type="Pfam" id="PF02909">
    <property type="entry name" value="TetR_C_1"/>
    <property type="match status" value="1"/>
</dbReference>
<dbReference type="InterPro" id="IPR003012">
    <property type="entry name" value="Tet_transcr_reg_TetR"/>
</dbReference>
<evidence type="ECO:0000256" key="3">
    <source>
        <dbReference type="ARBA" id="ARBA00023125"/>
    </source>
</evidence>
<dbReference type="PRINTS" id="PR00400">
    <property type="entry name" value="TETREPRESSOR"/>
</dbReference>
<accession>A0A370HAC1</accession>
<reference evidence="7 8" key="1">
    <citation type="submission" date="2018-07" db="EMBL/GenBank/DDBJ databases">
        <title>Genomic Encyclopedia of Type Strains, Phase IV (KMG-IV): sequencing the most valuable type-strain genomes for metagenomic binning, comparative biology and taxonomic classification.</title>
        <authorList>
            <person name="Goeker M."/>
        </authorList>
    </citation>
    <scope>NUCLEOTIDE SEQUENCE [LARGE SCALE GENOMIC DNA]</scope>
    <source>
        <strain evidence="7 8">DSM 44952</strain>
    </source>
</reference>
<sequence>MDIAHEFVSAHGLDALTMRRLATAAEVTSGALYKHVRDRRDLQRAMADAIFGAVDIADVDLGNPTADQVVHCCERMRHAMLGFRDGGRIVAGSYSPSAATLRVSGTLLSLLEAVTLPQYDAGEIALVLRSYTTGFVIEEQAYLELVQADEWEPLVRSISSNGHGRTDKTSDLIALMTSDRGKRFTSGLASILTGPVLPAT</sequence>
<feature type="domain" description="HTH tetR-type" evidence="6">
    <location>
        <begin position="1"/>
        <end position="54"/>
    </location>
</feature>
<dbReference type="InterPro" id="IPR004111">
    <property type="entry name" value="Repressor_TetR_C"/>
</dbReference>
<dbReference type="AlphaFoldDB" id="A0A370HAC1"/>
<dbReference type="Gene3D" id="1.10.10.60">
    <property type="entry name" value="Homeodomain-like"/>
    <property type="match status" value="1"/>
</dbReference>
<keyword evidence="8" id="KW-1185">Reference proteome</keyword>
<dbReference type="InterPro" id="IPR001647">
    <property type="entry name" value="HTH_TetR"/>
</dbReference>
<evidence type="ECO:0000313" key="7">
    <source>
        <dbReference type="EMBL" id="RDI53889.1"/>
    </source>
</evidence>
<keyword evidence="4" id="KW-0804">Transcription</keyword>
<keyword evidence="2" id="KW-0805">Transcription regulation</keyword>
<gene>
    <name evidence="7" type="ORF">DFR68_1029</name>
</gene>
<dbReference type="PROSITE" id="PS50977">
    <property type="entry name" value="HTH_TETR_2"/>
    <property type="match status" value="1"/>
</dbReference>
<evidence type="ECO:0000256" key="1">
    <source>
        <dbReference type="ARBA" id="ARBA00022491"/>
    </source>
</evidence>
<dbReference type="InterPro" id="IPR036271">
    <property type="entry name" value="Tet_transcr_reg_TetR-rel_C_sf"/>
</dbReference>
<evidence type="ECO:0000313" key="8">
    <source>
        <dbReference type="Proteomes" id="UP000255355"/>
    </source>
</evidence>
<dbReference type="GO" id="GO:0003677">
    <property type="term" value="F:DNA binding"/>
    <property type="evidence" value="ECO:0007669"/>
    <property type="project" value="UniProtKB-UniRule"/>
</dbReference>
<dbReference type="SUPFAM" id="SSF48498">
    <property type="entry name" value="Tetracyclin repressor-like, C-terminal domain"/>
    <property type="match status" value="1"/>
</dbReference>
<dbReference type="EMBL" id="QQAZ01000002">
    <property type="protein sequence ID" value="RDI53889.1"/>
    <property type="molecule type" value="Genomic_DNA"/>
</dbReference>
<dbReference type="SUPFAM" id="SSF46689">
    <property type="entry name" value="Homeodomain-like"/>
    <property type="match status" value="1"/>
</dbReference>
<evidence type="ECO:0000256" key="4">
    <source>
        <dbReference type="ARBA" id="ARBA00023163"/>
    </source>
</evidence>
<feature type="DNA-binding region" description="H-T-H motif" evidence="5">
    <location>
        <begin position="17"/>
        <end position="36"/>
    </location>
</feature>
<dbReference type="GO" id="GO:0046677">
    <property type="term" value="P:response to antibiotic"/>
    <property type="evidence" value="ECO:0007669"/>
    <property type="project" value="InterPro"/>
</dbReference>
<dbReference type="Gene3D" id="1.10.357.10">
    <property type="entry name" value="Tetracycline Repressor, domain 2"/>
    <property type="match status" value="1"/>
</dbReference>
<evidence type="ECO:0000259" key="6">
    <source>
        <dbReference type="PROSITE" id="PS50977"/>
    </source>
</evidence>
<keyword evidence="1" id="KW-0678">Repressor</keyword>
<proteinExistence type="predicted"/>
<dbReference type="GO" id="GO:0045892">
    <property type="term" value="P:negative regulation of DNA-templated transcription"/>
    <property type="evidence" value="ECO:0007669"/>
    <property type="project" value="InterPro"/>
</dbReference>
<comment type="caution">
    <text evidence="7">The sequence shown here is derived from an EMBL/GenBank/DDBJ whole genome shotgun (WGS) entry which is preliminary data.</text>
</comment>
<evidence type="ECO:0000256" key="5">
    <source>
        <dbReference type="PROSITE-ProRule" id="PRU00335"/>
    </source>
</evidence>
<dbReference type="Pfam" id="PF00440">
    <property type="entry name" value="TetR_N"/>
    <property type="match status" value="1"/>
</dbReference>
<organism evidence="7 8">
    <name type="scientific">Nocardia mexicana</name>
    <dbReference type="NCBI Taxonomy" id="279262"/>
    <lineage>
        <taxon>Bacteria</taxon>
        <taxon>Bacillati</taxon>
        <taxon>Actinomycetota</taxon>
        <taxon>Actinomycetes</taxon>
        <taxon>Mycobacteriales</taxon>
        <taxon>Nocardiaceae</taxon>
        <taxon>Nocardia</taxon>
    </lineage>
</organism>
<dbReference type="Proteomes" id="UP000255355">
    <property type="component" value="Unassembled WGS sequence"/>
</dbReference>
<dbReference type="InterPro" id="IPR009057">
    <property type="entry name" value="Homeodomain-like_sf"/>
</dbReference>
<dbReference type="STRING" id="1210089.GCA_001613165_06907"/>
<protein>
    <submittedName>
        <fullName evidence="7">TetR family transcriptional regulator</fullName>
    </submittedName>
</protein>
<evidence type="ECO:0000256" key="2">
    <source>
        <dbReference type="ARBA" id="ARBA00023015"/>
    </source>
</evidence>
<name>A0A370HAC1_9NOCA</name>